<reference evidence="1 2" key="1">
    <citation type="submission" date="2015-01" db="EMBL/GenBank/DDBJ databases">
        <title>Evolution of Trichinella species and genotypes.</title>
        <authorList>
            <person name="Korhonen P.K."/>
            <person name="Edoardo P."/>
            <person name="Giuseppe L.R."/>
            <person name="Gasser R.B."/>
        </authorList>
    </citation>
    <scope>NUCLEOTIDE SEQUENCE [LARGE SCALE GENOMIC DNA]</scope>
    <source>
        <strain evidence="1">ISS2496</strain>
    </source>
</reference>
<accession>A0A0V0Z6Q7</accession>
<gene>
    <name evidence="1" type="ORF">T12_5433</name>
</gene>
<comment type="caution">
    <text evidence="1">The sequence shown here is derived from an EMBL/GenBank/DDBJ whole genome shotgun (WGS) entry which is preliminary data.</text>
</comment>
<organism evidence="1 2">
    <name type="scientific">Trichinella patagoniensis</name>
    <dbReference type="NCBI Taxonomy" id="990121"/>
    <lineage>
        <taxon>Eukaryota</taxon>
        <taxon>Metazoa</taxon>
        <taxon>Ecdysozoa</taxon>
        <taxon>Nematoda</taxon>
        <taxon>Enoplea</taxon>
        <taxon>Dorylaimia</taxon>
        <taxon>Trichinellida</taxon>
        <taxon>Trichinellidae</taxon>
        <taxon>Trichinella</taxon>
    </lineage>
</organism>
<feature type="non-terminal residue" evidence="1">
    <location>
        <position position="1"/>
    </location>
</feature>
<protein>
    <submittedName>
        <fullName evidence="1">Uncharacterized protein</fullName>
    </submittedName>
</protein>
<proteinExistence type="predicted"/>
<dbReference type="EMBL" id="JYDQ01000360">
    <property type="protein sequence ID" value="KRY08142.1"/>
    <property type="molecule type" value="Genomic_DNA"/>
</dbReference>
<dbReference type="AlphaFoldDB" id="A0A0V0Z6Q7"/>
<dbReference type="EMBL" id="JYDQ01000360">
    <property type="protein sequence ID" value="KRY08143.1"/>
    <property type="molecule type" value="Genomic_DNA"/>
</dbReference>
<dbReference type="OrthoDB" id="5917020at2759"/>
<evidence type="ECO:0000313" key="1">
    <source>
        <dbReference type="EMBL" id="KRY08143.1"/>
    </source>
</evidence>
<sequence>LNMDSLIKDSCYCYLLKYNPKIYACDVVSCQDFDFLPHSCNDLFNGEVLAKHNGNHIILSVSQTILLLLHSLKKSLSLFPDISLSECASQNFCNFIIRHFFTSVHGHPKPFIESLLRLIQILGKAKFSISEIAHAANVRLQVWNSHISSVPLRGNYKRVCNFPFISFESLTDDEYAYILAHVYLSKNIKNIYYNEIFPKNITSKNPFNYKSNFDRYLLISSSFIQCLYSNPVPTYFILDKRAGVILLSKSMCQELLWLLPIPFKRYTERFFKDFALVASYYFSKISEDDINESLERLKAVKRWEKRMQRYSVEDGLRAEIFLQFGQKMFKKMKKLEAMNDFIQSDDRVKANVLTRHFPRFQLNSGMKNLNLHTMTLRSAVLHRRWFIAAQSIQCYQKTVSMTQKYFAIMQSKISFKSTWLVGLQLLSMQENCINFDRKVMTFLEYMMRYADFSKLEMQYDVYLWLLVKGYLTDACTLTVSSAKYLVVDKYDLIFRALMVCYENLQKYMEAAFGVNEYQSRPGFGSSSTISICHSISADVHWDIMKVFKENIALLEGGSSFFVALFHLHILLGQEIELIELLRSWCHWSNFKLLINSTGINLLSNMDQRTLSTLKRIREDKLFR</sequence>
<evidence type="ECO:0000313" key="2">
    <source>
        <dbReference type="Proteomes" id="UP000054783"/>
    </source>
</evidence>
<name>A0A0V0Z6Q7_9BILA</name>
<dbReference type="Proteomes" id="UP000054783">
    <property type="component" value="Unassembled WGS sequence"/>
</dbReference>
<keyword evidence="2" id="KW-1185">Reference proteome</keyword>
<dbReference type="STRING" id="990121.A0A0V0Z6Q7"/>